<organism evidence="1 2">
    <name type="scientific">Trapa natans</name>
    <name type="common">Water chestnut</name>
    <dbReference type="NCBI Taxonomy" id="22666"/>
    <lineage>
        <taxon>Eukaryota</taxon>
        <taxon>Viridiplantae</taxon>
        <taxon>Streptophyta</taxon>
        <taxon>Embryophyta</taxon>
        <taxon>Tracheophyta</taxon>
        <taxon>Spermatophyta</taxon>
        <taxon>Magnoliopsida</taxon>
        <taxon>eudicotyledons</taxon>
        <taxon>Gunneridae</taxon>
        <taxon>Pentapetalae</taxon>
        <taxon>rosids</taxon>
        <taxon>malvids</taxon>
        <taxon>Myrtales</taxon>
        <taxon>Lythraceae</taxon>
        <taxon>Trapa</taxon>
    </lineage>
</organism>
<protein>
    <submittedName>
        <fullName evidence="1">Uncharacterized protein</fullName>
    </submittedName>
</protein>
<gene>
    <name evidence="1" type="ORF">SAY86_027742</name>
</gene>
<keyword evidence="2" id="KW-1185">Reference proteome</keyword>
<dbReference type="PANTHER" id="PTHR35099">
    <property type="entry name" value="OS02G0182700 PROTEIN"/>
    <property type="match status" value="1"/>
</dbReference>
<dbReference type="EMBL" id="JAXQNO010000021">
    <property type="protein sequence ID" value="KAK4769592.1"/>
    <property type="molecule type" value="Genomic_DNA"/>
</dbReference>
<dbReference type="PANTHER" id="PTHR35099:SF2">
    <property type="entry name" value="OS02G0182700 PROTEIN"/>
    <property type="match status" value="1"/>
</dbReference>
<evidence type="ECO:0000313" key="2">
    <source>
        <dbReference type="Proteomes" id="UP001346149"/>
    </source>
</evidence>
<dbReference type="Proteomes" id="UP001346149">
    <property type="component" value="Unassembled WGS sequence"/>
</dbReference>
<evidence type="ECO:0000313" key="1">
    <source>
        <dbReference type="EMBL" id="KAK4769592.1"/>
    </source>
</evidence>
<dbReference type="AlphaFoldDB" id="A0AAN7QJA3"/>
<comment type="caution">
    <text evidence="1">The sequence shown here is derived from an EMBL/GenBank/DDBJ whole genome shotgun (WGS) entry which is preliminary data.</text>
</comment>
<name>A0AAN7QJA3_TRANT</name>
<proteinExistence type="predicted"/>
<sequence>MAAEDDWVSEAMKDDALVADLLVRLKEPRAAAPVKAAAATAGKALVLPTWQWGVRKRRTQLAFRCKAAPKGADSRRNSPMTPLSWSAGTASSSGTADCFEESNMPACGSSRSKVCRDLSFLTLSCSSVVQKFLGGVNRLLRNLISSLPHLSVLSSSVFCDCFFTTSDHRRFSTIFSRTNTVHHGFTARRASPASPRILHLIAPCLFLTLPHSLSPLSLLYCLFFVQISGHLNFSASDSENIGGLRHLLIGPSDLDFNLDFEPSPAPHFLLDSRNRHRCNRCKPSSFYPIPFLVPISSKRLRESAVRDDK</sequence>
<reference evidence="1 2" key="1">
    <citation type="journal article" date="2023" name="Hortic Res">
        <title>Pangenome of water caltrop reveals structural variations and asymmetric subgenome divergence after allopolyploidization.</title>
        <authorList>
            <person name="Zhang X."/>
            <person name="Chen Y."/>
            <person name="Wang L."/>
            <person name="Yuan Y."/>
            <person name="Fang M."/>
            <person name="Shi L."/>
            <person name="Lu R."/>
            <person name="Comes H.P."/>
            <person name="Ma Y."/>
            <person name="Chen Y."/>
            <person name="Huang G."/>
            <person name="Zhou Y."/>
            <person name="Zheng Z."/>
            <person name="Qiu Y."/>
        </authorList>
    </citation>
    <scope>NUCLEOTIDE SEQUENCE [LARGE SCALE GENOMIC DNA]</scope>
    <source>
        <strain evidence="1">F231</strain>
    </source>
</reference>
<accession>A0AAN7QJA3</accession>